<comment type="caution">
    <text evidence="3">The sequence shown here is derived from an EMBL/GenBank/DDBJ whole genome shotgun (WGS) entry which is preliminary data.</text>
</comment>
<organism evidence="3 4">
    <name type="scientific">Cloeon dipterum</name>
    <dbReference type="NCBI Taxonomy" id="197152"/>
    <lineage>
        <taxon>Eukaryota</taxon>
        <taxon>Metazoa</taxon>
        <taxon>Ecdysozoa</taxon>
        <taxon>Arthropoda</taxon>
        <taxon>Hexapoda</taxon>
        <taxon>Insecta</taxon>
        <taxon>Pterygota</taxon>
        <taxon>Palaeoptera</taxon>
        <taxon>Ephemeroptera</taxon>
        <taxon>Pisciforma</taxon>
        <taxon>Baetidae</taxon>
        <taxon>Cloeon</taxon>
    </lineage>
</organism>
<feature type="coiled-coil region" evidence="1">
    <location>
        <begin position="267"/>
        <end position="320"/>
    </location>
</feature>
<feature type="compositionally biased region" description="Basic and acidic residues" evidence="2">
    <location>
        <begin position="223"/>
        <end position="232"/>
    </location>
</feature>
<name>A0A8S1DV30_9INSE</name>
<feature type="coiled-coil region" evidence="1">
    <location>
        <begin position="18"/>
        <end position="45"/>
    </location>
</feature>
<feature type="region of interest" description="Disordered" evidence="2">
    <location>
        <begin position="223"/>
        <end position="245"/>
    </location>
</feature>
<evidence type="ECO:0000256" key="2">
    <source>
        <dbReference type="SAM" id="MobiDB-lite"/>
    </source>
</evidence>
<sequence>MLREPRAGKEPIGGLSKVQELEQGIQVLSQRCEELSMEKEELIAENEINLAKCKEESESRFGEQLRNINHQWKLNQEQTEMEHKEVLTKLQAELESIKSEFDDSSLKEQIQGLLEDRQSYENVVLTLRTQLQQNYLEKGQLDALASEKNKCQMQELEDLRKMVAQSIQEAADLRSDQAILREENAMLYEKIELMEDTEHALRHVQARARALEAECGRLITREAPDMQREPRAGKGPLGGLSKGGTRGDGDVACLQSLDSARSSVDSADESLIRANEYELIMNEMERRFVEGQKDTDEDIISKLENEKSDLQRQLRETNAELMVEAASRAELDSTVVDLGRQVAMLQEQLHNATGLLESAAGPDAVALMTAQNGRLQAENTADNLNKALAAAQAEAANLRAQIGLQSSRQVFKKP</sequence>
<reference evidence="3 4" key="1">
    <citation type="submission" date="2020-04" db="EMBL/GenBank/DDBJ databases">
        <authorList>
            <person name="Alioto T."/>
            <person name="Alioto T."/>
            <person name="Gomez Garrido J."/>
        </authorList>
    </citation>
    <scope>NUCLEOTIDE SEQUENCE [LARGE SCALE GENOMIC DNA]</scope>
</reference>
<keyword evidence="1" id="KW-0175">Coiled coil</keyword>
<gene>
    <name evidence="3" type="ORF">CLODIP_2_CD09682</name>
</gene>
<feature type="coiled-coil region" evidence="1">
    <location>
        <begin position="374"/>
        <end position="401"/>
    </location>
</feature>
<proteinExistence type="predicted"/>
<dbReference type="OrthoDB" id="8197950at2759"/>
<keyword evidence="4" id="KW-1185">Reference proteome</keyword>
<evidence type="ECO:0000313" key="3">
    <source>
        <dbReference type="EMBL" id="CAB3384755.1"/>
    </source>
</evidence>
<accession>A0A8S1DV30</accession>
<evidence type="ECO:0000256" key="1">
    <source>
        <dbReference type="SAM" id="Coils"/>
    </source>
</evidence>
<dbReference type="Gene3D" id="1.20.5.340">
    <property type="match status" value="1"/>
</dbReference>
<feature type="coiled-coil region" evidence="1">
    <location>
        <begin position="80"/>
        <end position="107"/>
    </location>
</feature>
<feature type="compositionally biased region" description="Gly residues" evidence="2">
    <location>
        <begin position="235"/>
        <end position="245"/>
    </location>
</feature>
<dbReference type="AlphaFoldDB" id="A0A8S1DV30"/>
<feature type="coiled-coil region" evidence="1">
    <location>
        <begin position="149"/>
        <end position="214"/>
    </location>
</feature>
<evidence type="ECO:0000313" key="4">
    <source>
        <dbReference type="Proteomes" id="UP000494165"/>
    </source>
</evidence>
<dbReference type="Proteomes" id="UP000494165">
    <property type="component" value="Unassembled WGS sequence"/>
</dbReference>
<dbReference type="EMBL" id="CADEPI010000370">
    <property type="protein sequence ID" value="CAB3384755.1"/>
    <property type="molecule type" value="Genomic_DNA"/>
</dbReference>
<protein>
    <submittedName>
        <fullName evidence="3">Uncharacterized protein</fullName>
    </submittedName>
</protein>